<keyword evidence="1" id="KW-0805">Transcription regulation</keyword>
<evidence type="ECO:0000256" key="2">
    <source>
        <dbReference type="ARBA" id="ARBA00023125"/>
    </source>
</evidence>
<feature type="domain" description="HTH araC/xylS-type" evidence="4">
    <location>
        <begin position="241"/>
        <end position="338"/>
    </location>
</feature>
<dbReference type="EMBL" id="AAQH01000002">
    <property type="protein sequence ID" value="EAT13109.1"/>
    <property type="molecule type" value="Genomic_DNA"/>
</dbReference>
<keyword evidence="3" id="KW-0804">Transcription</keyword>
<dbReference type="STRING" id="207949.RED65_00075"/>
<dbReference type="RefSeq" id="WP_007017495.1">
    <property type="nucleotide sequence ID" value="NZ_CH724114.1"/>
</dbReference>
<dbReference type="GO" id="GO:0000976">
    <property type="term" value="F:transcription cis-regulatory region binding"/>
    <property type="evidence" value="ECO:0007669"/>
    <property type="project" value="TreeGrafter"/>
</dbReference>
<dbReference type="SMART" id="SM00342">
    <property type="entry name" value="HTH_ARAC"/>
    <property type="match status" value="1"/>
</dbReference>
<dbReference type="Pfam" id="PF12833">
    <property type="entry name" value="HTH_18"/>
    <property type="match status" value="1"/>
</dbReference>
<proteinExistence type="predicted"/>
<dbReference type="InterPro" id="IPR009057">
    <property type="entry name" value="Homeodomain-like_sf"/>
</dbReference>
<dbReference type="PROSITE" id="PS01124">
    <property type="entry name" value="HTH_ARAC_FAMILY_2"/>
    <property type="match status" value="1"/>
</dbReference>
<dbReference type="HOGENOM" id="CLU_047522_1_1_6"/>
<evidence type="ECO:0000313" key="5">
    <source>
        <dbReference type="EMBL" id="EAT13109.1"/>
    </source>
</evidence>
<dbReference type="SUPFAM" id="SSF46689">
    <property type="entry name" value="Homeodomain-like"/>
    <property type="match status" value="1"/>
</dbReference>
<evidence type="ECO:0000256" key="3">
    <source>
        <dbReference type="ARBA" id="ARBA00023163"/>
    </source>
</evidence>
<dbReference type="PANTHER" id="PTHR47894">
    <property type="entry name" value="HTH-TYPE TRANSCRIPTIONAL REGULATOR GADX"/>
    <property type="match status" value="1"/>
</dbReference>
<reference evidence="5 6" key="1">
    <citation type="submission" date="2006-03" db="EMBL/GenBank/DDBJ databases">
        <authorList>
            <person name="Pinhassi J."/>
            <person name="Pedros-Alio C."/>
            <person name="Ferriera S."/>
            <person name="Johnson J."/>
            <person name="Kravitz S."/>
            <person name="Halpern A."/>
            <person name="Remington K."/>
            <person name="Beeson K."/>
            <person name="Tran B."/>
            <person name="Rogers Y.-H."/>
            <person name="Friedman R."/>
            <person name="Venter J.C."/>
        </authorList>
    </citation>
    <scope>NUCLEOTIDE SEQUENCE [LARGE SCALE GENOMIC DNA]</scope>
    <source>
        <strain evidence="5 6">RED65</strain>
    </source>
</reference>
<comment type="caution">
    <text evidence="5">The sequence shown here is derived from an EMBL/GenBank/DDBJ whole genome shotgun (WGS) entry which is preliminary data.</text>
</comment>
<gene>
    <name evidence="5" type="ORF">RED65_00075</name>
</gene>
<dbReference type="Pfam" id="PF12625">
    <property type="entry name" value="Arabinose_bd"/>
    <property type="match status" value="1"/>
</dbReference>
<organism evidence="5 6">
    <name type="scientific">Bermanella marisrubri</name>
    <dbReference type="NCBI Taxonomy" id="207949"/>
    <lineage>
        <taxon>Bacteria</taxon>
        <taxon>Pseudomonadati</taxon>
        <taxon>Pseudomonadota</taxon>
        <taxon>Gammaproteobacteria</taxon>
        <taxon>Oceanospirillales</taxon>
        <taxon>Oceanospirillaceae</taxon>
        <taxon>Bermanella</taxon>
    </lineage>
</organism>
<dbReference type="InterPro" id="IPR032687">
    <property type="entry name" value="AraC-type_N"/>
</dbReference>
<dbReference type="PANTHER" id="PTHR47894:SF1">
    <property type="entry name" value="HTH-TYPE TRANSCRIPTIONAL REGULATOR VQSM"/>
    <property type="match status" value="1"/>
</dbReference>
<dbReference type="AlphaFoldDB" id="Q1N5E2"/>
<dbReference type="GO" id="GO:0005829">
    <property type="term" value="C:cytosol"/>
    <property type="evidence" value="ECO:0007669"/>
    <property type="project" value="TreeGrafter"/>
</dbReference>
<dbReference type="OrthoDB" id="5722175at2"/>
<dbReference type="InterPro" id="IPR018060">
    <property type="entry name" value="HTH_AraC"/>
</dbReference>
<keyword evidence="6" id="KW-1185">Reference proteome</keyword>
<protein>
    <submittedName>
        <fullName evidence="5">Transcriptional Regulator, AraC family protein</fullName>
    </submittedName>
</protein>
<evidence type="ECO:0000313" key="6">
    <source>
        <dbReference type="Proteomes" id="UP000004263"/>
    </source>
</evidence>
<evidence type="ECO:0000259" key="4">
    <source>
        <dbReference type="PROSITE" id="PS01124"/>
    </source>
</evidence>
<dbReference type="Gene3D" id="1.10.10.60">
    <property type="entry name" value="Homeodomain-like"/>
    <property type="match status" value="1"/>
</dbReference>
<accession>Q1N5E2</accession>
<sequence length="341" mass="39081">MSQLDQPTHKRVSIHWIKAILAAAESLGINANAIQEKVNITLDLDRNEPAYLSLDQTQDIWEAAETLSGHEFFGLRMGQNVRPSYFHAVAYVAMTSANLFEAFKSFQRYMPLISEGAILSMSHEQNRIWVEYTPVPDYKAFSRHQHESVMALLLAFSRWLLGDESVTPIEVKFATDTGPGSWEYQQVFGVTPRFSQNITAMEFEKAVLQRPLKESDAGLHTLHRAHADQLLAAHSNTSWKAKVIKTLVESGHYHMTREQVANKLNVSTRTLQRRLQQENTNFIDVMDEQRRVKAEELIIKTDRSLKQIAEDLGFAESSTFYRACHRWFDCTPNELRQSHTS</sequence>
<name>Q1N5E2_9GAMM</name>
<dbReference type="Proteomes" id="UP000004263">
    <property type="component" value="Unassembled WGS sequence"/>
</dbReference>
<dbReference type="GO" id="GO:0003700">
    <property type="term" value="F:DNA-binding transcription factor activity"/>
    <property type="evidence" value="ECO:0007669"/>
    <property type="project" value="InterPro"/>
</dbReference>
<keyword evidence="2" id="KW-0238">DNA-binding</keyword>
<evidence type="ECO:0000256" key="1">
    <source>
        <dbReference type="ARBA" id="ARBA00023015"/>
    </source>
</evidence>